<feature type="non-terminal residue" evidence="2">
    <location>
        <position position="469"/>
    </location>
</feature>
<comment type="caution">
    <text evidence="2">The sequence shown here is derived from an EMBL/GenBank/DDBJ whole genome shotgun (WGS) entry which is preliminary data.</text>
</comment>
<reference evidence="2" key="1">
    <citation type="submission" date="2023-10" db="EMBL/GenBank/DDBJ databases">
        <authorList>
            <person name="Chen Y."/>
            <person name="Shah S."/>
            <person name="Dougan E. K."/>
            <person name="Thang M."/>
            <person name="Chan C."/>
        </authorList>
    </citation>
    <scope>NUCLEOTIDE SEQUENCE [LARGE SCALE GENOMIC DNA]</scope>
</reference>
<name>A0ABN9UWK5_9DINO</name>
<dbReference type="EMBL" id="CAUYUJ010016354">
    <property type="protein sequence ID" value="CAK0864320.1"/>
    <property type="molecule type" value="Genomic_DNA"/>
</dbReference>
<dbReference type="SUPFAM" id="SSF53756">
    <property type="entry name" value="UDP-Glycosyltransferase/glycogen phosphorylase"/>
    <property type="match status" value="1"/>
</dbReference>
<keyword evidence="3" id="KW-1185">Reference proteome</keyword>
<organism evidence="2 3">
    <name type="scientific">Prorocentrum cordatum</name>
    <dbReference type="NCBI Taxonomy" id="2364126"/>
    <lineage>
        <taxon>Eukaryota</taxon>
        <taxon>Sar</taxon>
        <taxon>Alveolata</taxon>
        <taxon>Dinophyceae</taxon>
        <taxon>Prorocentrales</taxon>
        <taxon>Prorocentraceae</taxon>
        <taxon>Prorocentrum</taxon>
    </lineage>
</organism>
<evidence type="ECO:0000313" key="2">
    <source>
        <dbReference type="EMBL" id="CAK0864320.1"/>
    </source>
</evidence>
<feature type="compositionally biased region" description="Low complexity" evidence="1">
    <location>
        <begin position="422"/>
        <end position="441"/>
    </location>
</feature>
<feature type="region of interest" description="Disordered" evidence="1">
    <location>
        <begin position="418"/>
        <end position="469"/>
    </location>
</feature>
<sequence>EILQIVIDLGYGVSFQPESEKSLARYVAPLLAMGVNVMQPGSLKAMAASVITRGATKPTWACPWSVVMICRRSTYRMQEAHVRAICPSVPVVFDTVDLHYIRERRSVEVALAKGDTTKVFVMDAFWDPVATSKAKLESLLKEGEDLEVGYMASSDFVLVVSTDEYTIASEMVGADKVRILTNIYPEPDRERGATLEGRQGGLFVGSMCHTPNLDASKFIMREIFGPTTRGVFPPGFMHFVWSGTEKCKALVGELIEEAKEHPLITLHLDVTDQELAALHMKVQFFLGALRVGAGVKGKLCQALLYGLPIIGSKAATEGMHLKDDVSVLAASTVAEYRAQIERLAGSPDLWYQLRKNGFDLIQKRGCCAAALAFLCTQECVPPRRRPRRCPRPGAWGPASARCPKLCGQGTAGAPASEGRCLAQRASPRAAAARPLRTRPAAWHSVGLRPGSEARARGQKRPRARVAGSP</sequence>
<dbReference type="Gene3D" id="3.40.50.2000">
    <property type="entry name" value="Glycogen Phosphorylase B"/>
    <property type="match status" value="1"/>
</dbReference>
<feature type="non-terminal residue" evidence="2">
    <location>
        <position position="1"/>
    </location>
</feature>
<accession>A0ABN9UWK5</accession>
<protein>
    <submittedName>
        <fullName evidence="2">Uncharacterized protein</fullName>
    </submittedName>
</protein>
<dbReference type="Proteomes" id="UP001189429">
    <property type="component" value="Unassembled WGS sequence"/>
</dbReference>
<proteinExistence type="predicted"/>
<evidence type="ECO:0000313" key="3">
    <source>
        <dbReference type="Proteomes" id="UP001189429"/>
    </source>
</evidence>
<evidence type="ECO:0000256" key="1">
    <source>
        <dbReference type="SAM" id="MobiDB-lite"/>
    </source>
</evidence>
<gene>
    <name evidence="2" type="ORF">PCOR1329_LOCUS52240</name>
</gene>